<dbReference type="PANTHER" id="PTHR45756">
    <property type="entry name" value="PALMITOYLTRANSFERASE"/>
    <property type="match status" value="1"/>
</dbReference>
<proteinExistence type="predicted"/>
<feature type="disulfide bond" evidence="1">
    <location>
        <begin position="238"/>
        <end position="247"/>
    </location>
</feature>
<organism evidence="6 7">
    <name type="scientific">Leucosporidium creatinivorum</name>
    <dbReference type="NCBI Taxonomy" id="106004"/>
    <lineage>
        <taxon>Eukaryota</taxon>
        <taxon>Fungi</taxon>
        <taxon>Dikarya</taxon>
        <taxon>Basidiomycota</taxon>
        <taxon>Pucciniomycotina</taxon>
        <taxon>Microbotryomycetes</taxon>
        <taxon>Leucosporidiales</taxon>
        <taxon>Leucosporidium</taxon>
    </lineage>
</organism>
<dbReference type="OrthoDB" id="18487at2759"/>
<feature type="compositionally biased region" description="Low complexity" evidence="2">
    <location>
        <begin position="814"/>
        <end position="831"/>
    </location>
</feature>
<dbReference type="PROSITE" id="PS00022">
    <property type="entry name" value="EGF_1"/>
    <property type="match status" value="1"/>
</dbReference>
<evidence type="ECO:0000256" key="2">
    <source>
        <dbReference type="SAM" id="MobiDB-lite"/>
    </source>
</evidence>
<name>A0A1Y2F449_9BASI</name>
<dbReference type="SMART" id="SM00181">
    <property type="entry name" value="EGF"/>
    <property type="match status" value="5"/>
</dbReference>
<dbReference type="STRING" id="106004.A0A1Y2F449"/>
<protein>
    <submittedName>
        <fullName evidence="6">Insulin-like growth factor binding protein</fullName>
    </submittedName>
</protein>
<keyword evidence="3" id="KW-0472">Membrane</keyword>
<dbReference type="EMBL" id="MCGR01000029">
    <property type="protein sequence ID" value="ORY78467.1"/>
    <property type="molecule type" value="Genomic_DNA"/>
</dbReference>
<feature type="disulfide bond" evidence="1">
    <location>
        <begin position="220"/>
        <end position="230"/>
    </location>
</feature>
<feature type="region of interest" description="Disordered" evidence="2">
    <location>
        <begin position="814"/>
        <end position="877"/>
    </location>
</feature>
<dbReference type="InterPro" id="IPR053215">
    <property type="entry name" value="TKL_Ser/Thr_kinase"/>
</dbReference>
<dbReference type="Proteomes" id="UP000193467">
    <property type="component" value="Unassembled WGS sequence"/>
</dbReference>
<feature type="compositionally biased region" description="Polar residues" evidence="2">
    <location>
        <begin position="843"/>
        <end position="862"/>
    </location>
</feature>
<dbReference type="AlphaFoldDB" id="A0A1Y2F449"/>
<evidence type="ECO:0000256" key="1">
    <source>
        <dbReference type="PROSITE-ProRule" id="PRU00076"/>
    </source>
</evidence>
<keyword evidence="1" id="KW-1015">Disulfide bond</keyword>
<dbReference type="SMART" id="SM00261">
    <property type="entry name" value="FU"/>
    <property type="match status" value="6"/>
</dbReference>
<keyword evidence="7" id="KW-1185">Reference proteome</keyword>
<evidence type="ECO:0000259" key="5">
    <source>
        <dbReference type="PROSITE" id="PS50026"/>
    </source>
</evidence>
<comment type="caution">
    <text evidence="1">Lacks conserved residue(s) required for the propagation of feature annotation.</text>
</comment>
<dbReference type="InterPro" id="IPR006212">
    <property type="entry name" value="Furin_repeat"/>
</dbReference>
<gene>
    <name evidence="6" type="ORF">BCR35DRAFT_103038</name>
</gene>
<reference evidence="6 7" key="1">
    <citation type="submission" date="2016-07" db="EMBL/GenBank/DDBJ databases">
        <title>Pervasive Adenine N6-methylation of Active Genes in Fungi.</title>
        <authorList>
            <consortium name="DOE Joint Genome Institute"/>
            <person name="Mondo S.J."/>
            <person name="Dannebaum R.O."/>
            <person name="Kuo R.C."/>
            <person name="Labutti K."/>
            <person name="Haridas S."/>
            <person name="Kuo A."/>
            <person name="Salamov A."/>
            <person name="Ahrendt S.R."/>
            <person name="Lipzen A."/>
            <person name="Sullivan W."/>
            <person name="Andreopoulos W.B."/>
            <person name="Clum A."/>
            <person name="Lindquist E."/>
            <person name="Daum C."/>
            <person name="Ramamoorthy G.K."/>
            <person name="Gryganskyi A."/>
            <person name="Culley D."/>
            <person name="Magnuson J.K."/>
            <person name="James T.Y."/>
            <person name="O'Malley M.A."/>
            <person name="Stajich J.E."/>
            <person name="Spatafora J.W."/>
            <person name="Visel A."/>
            <person name="Grigoriev I.V."/>
        </authorList>
    </citation>
    <scope>NUCLEOTIDE SEQUENCE [LARGE SCALE GENOMIC DNA]</scope>
    <source>
        <strain evidence="6 7">62-1032</strain>
    </source>
</reference>
<evidence type="ECO:0000313" key="7">
    <source>
        <dbReference type="Proteomes" id="UP000193467"/>
    </source>
</evidence>
<feature type="chain" id="PRO_5012802029" evidence="4">
    <location>
        <begin position="25"/>
        <end position="877"/>
    </location>
</feature>
<dbReference type="CDD" id="cd00064">
    <property type="entry name" value="FU"/>
    <property type="match status" value="4"/>
</dbReference>
<dbReference type="InterPro" id="IPR009030">
    <property type="entry name" value="Growth_fac_rcpt_cys_sf"/>
</dbReference>
<evidence type="ECO:0000256" key="3">
    <source>
        <dbReference type="SAM" id="Phobius"/>
    </source>
</evidence>
<dbReference type="PROSITE" id="PS01186">
    <property type="entry name" value="EGF_2"/>
    <property type="match status" value="1"/>
</dbReference>
<keyword evidence="3" id="KW-0812">Transmembrane</keyword>
<accession>A0A1Y2F449</accession>
<dbReference type="SUPFAM" id="SSF57184">
    <property type="entry name" value="Growth factor receptor domain"/>
    <property type="match status" value="2"/>
</dbReference>
<evidence type="ECO:0000256" key="4">
    <source>
        <dbReference type="SAM" id="SignalP"/>
    </source>
</evidence>
<dbReference type="PROSITE" id="PS50026">
    <property type="entry name" value="EGF_3"/>
    <property type="match status" value="1"/>
</dbReference>
<feature type="signal peptide" evidence="4">
    <location>
        <begin position="1"/>
        <end position="24"/>
    </location>
</feature>
<keyword evidence="4" id="KW-0732">Signal</keyword>
<feature type="domain" description="EGF-like" evidence="5">
    <location>
        <begin position="216"/>
        <end position="248"/>
    </location>
</feature>
<dbReference type="InParanoid" id="A0A1Y2F449"/>
<feature type="transmembrane region" description="Helical" evidence="3">
    <location>
        <begin position="723"/>
        <end position="746"/>
    </location>
</feature>
<dbReference type="Gene3D" id="2.10.220.10">
    <property type="entry name" value="Hormone Receptor, Insulin-like Growth Factor Receptor 1, Chain A, domain 2"/>
    <property type="match status" value="3"/>
</dbReference>
<dbReference type="PANTHER" id="PTHR45756:SF1">
    <property type="entry name" value="PROTEIN KINASE DOMAIN CONTAINING PROTEIN"/>
    <property type="match status" value="1"/>
</dbReference>
<keyword evidence="1" id="KW-0245">EGF-like domain</keyword>
<sequence>MLSRPPMILRLLSTALLLTAFASAAPAFAPAQLAAASSTADSSTLSLNSSLAAVCTPTECIQGANSLAAGVTVLTPVNATSRATVLLPGTYTSSSASTANSSLLTFGTASTFEVDAGFSTSGKLGTTFSVSLQTGLTTYSAPLFEGTAAYTSLANTSAINSTASADSIESFLLSDNVWAILQVGGSSGSRVVAWDGVADVGNMVGGSGGVLVVEIQGTGCTTPCASGGVCVANSTCACSSGFTGSTCSEFEPFPSRFGAELTFRLFADACAKGFFGKTCEACPVGCTTCDDAITGTGRCLDSTAANITLASACNCSNGVCASASTTATCACNAGWTTAANGTQCAACATGYYAAAGGDCLACDPSCASCSGSSGTCITCQSGLQPLSTDATKCTTATSATTNGTFVTCADRTYFDSTTSACVDCNPLCETCWTTGTSGCLSCRSPNALLNGECVALNSKTGVCDSSSVVQNGSTTAVGSNAGWVFDNSKSECDALPAKCTAGAIDNFSSTSTRSQLTCSACLAGSYLVDGACVSSCPTGYSVSDDGLSCVACDSSCSTCSGTTSSDCTTCSDTSKLVLNGTCITGPSCPTGYFAPSTNTTTCLACHPDCETCGGTFDTCLTCPSHRPVLSSASTCLLTCSSSEYYDTSKGACVACSSECSTCSGAGSDHCLSCSSTTTLKSGSCVATEDGCTVVSGFGVCLSALVTVAATSSSSAATAAKIKLPWYIILVIILIVLALLALGFYLFRRREQKRRREHTAKFADDLGRKEVATKLQTLDPRIAYPPLPRAAPSYDDLVQHEVPLTPRFVIANSPTESESTRWSRSSYGSRRPVAAAPEEPTRLVPQQTGASQYSQRSAFTTASGKRLEWATNNPFRQA</sequence>
<comment type="caution">
    <text evidence="6">The sequence shown here is derived from an EMBL/GenBank/DDBJ whole genome shotgun (WGS) entry which is preliminary data.</text>
</comment>
<dbReference type="Gene3D" id="2.10.25.10">
    <property type="entry name" value="Laminin"/>
    <property type="match status" value="1"/>
</dbReference>
<dbReference type="InterPro" id="IPR000742">
    <property type="entry name" value="EGF"/>
</dbReference>
<evidence type="ECO:0000313" key="6">
    <source>
        <dbReference type="EMBL" id="ORY78467.1"/>
    </source>
</evidence>
<keyword evidence="3" id="KW-1133">Transmembrane helix</keyword>